<dbReference type="GO" id="GO:0005829">
    <property type="term" value="C:cytosol"/>
    <property type="evidence" value="ECO:0007669"/>
    <property type="project" value="TreeGrafter"/>
</dbReference>
<dbReference type="SUPFAM" id="SSF102114">
    <property type="entry name" value="Radical SAM enzymes"/>
    <property type="match status" value="1"/>
</dbReference>
<evidence type="ECO:0000313" key="9">
    <source>
        <dbReference type="Proteomes" id="UP000240621"/>
    </source>
</evidence>
<dbReference type="GO" id="GO:0051536">
    <property type="term" value="F:iron-sulfur cluster binding"/>
    <property type="evidence" value="ECO:0007669"/>
    <property type="project" value="UniProtKB-KW"/>
</dbReference>
<evidence type="ECO:0000256" key="3">
    <source>
        <dbReference type="ARBA" id="ARBA00022723"/>
    </source>
</evidence>
<organism evidence="8 9">
    <name type="scientific">Prolixibacter denitrificans</name>
    <dbReference type="NCBI Taxonomy" id="1541063"/>
    <lineage>
        <taxon>Bacteria</taxon>
        <taxon>Pseudomonadati</taxon>
        <taxon>Bacteroidota</taxon>
        <taxon>Bacteroidia</taxon>
        <taxon>Marinilabiliales</taxon>
        <taxon>Prolixibacteraceae</taxon>
        <taxon>Prolixibacter</taxon>
    </lineage>
</organism>
<accession>A0A2P8C7E6</accession>
<dbReference type="InterPro" id="IPR058240">
    <property type="entry name" value="rSAM_sf"/>
</dbReference>
<dbReference type="EMBL" id="PYGC01000012">
    <property type="protein sequence ID" value="PSK80876.1"/>
    <property type="molecule type" value="Genomic_DNA"/>
</dbReference>
<dbReference type="SFLD" id="SFLDG01123">
    <property type="entry name" value="methyltransferase_(Class_B)"/>
    <property type="match status" value="1"/>
</dbReference>
<dbReference type="Proteomes" id="UP000240621">
    <property type="component" value="Unassembled WGS sequence"/>
</dbReference>
<dbReference type="PANTHER" id="PTHR43409:SF3">
    <property type="entry name" value="HYPOTHETICAL METHYLTRANSFERASE"/>
    <property type="match status" value="1"/>
</dbReference>
<dbReference type="InterPro" id="IPR023404">
    <property type="entry name" value="rSAM_horseshoe"/>
</dbReference>
<keyword evidence="3" id="KW-0479">Metal-binding</keyword>
<evidence type="ECO:0000256" key="1">
    <source>
        <dbReference type="ARBA" id="ARBA00001966"/>
    </source>
</evidence>
<dbReference type="Gene3D" id="3.80.30.20">
    <property type="entry name" value="tm_1862 like domain"/>
    <property type="match status" value="1"/>
</dbReference>
<name>A0A2P8C7E6_9BACT</name>
<dbReference type="Gene3D" id="3.40.50.280">
    <property type="entry name" value="Cobalamin-binding domain"/>
    <property type="match status" value="1"/>
</dbReference>
<dbReference type="GO" id="GO:0003824">
    <property type="term" value="F:catalytic activity"/>
    <property type="evidence" value="ECO:0007669"/>
    <property type="project" value="InterPro"/>
</dbReference>
<evidence type="ECO:0000313" key="8">
    <source>
        <dbReference type="EMBL" id="PSK80876.1"/>
    </source>
</evidence>
<evidence type="ECO:0000256" key="5">
    <source>
        <dbReference type="ARBA" id="ARBA00023014"/>
    </source>
</evidence>
<reference evidence="8 9" key="1">
    <citation type="submission" date="2018-03" db="EMBL/GenBank/DDBJ databases">
        <title>Genomic Encyclopedia of Archaeal and Bacterial Type Strains, Phase II (KMG-II): from individual species to whole genera.</title>
        <authorList>
            <person name="Goeker M."/>
        </authorList>
    </citation>
    <scope>NUCLEOTIDE SEQUENCE [LARGE SCALE GENOMIC DNA]</scope>
    <source>
        <strain evidence="8 9">DSM 27267</strain>
    </source>
</reference>
<dbReference type="SFLD" id="SFLDS00029">
    <property type="entry name" value="Radical_SAM"/>
    <property type="match status" value="1"/>
</dbReference>
<comment type="cofactor">
    <cofactor evidence="1">
        <name>[4Fe-4S] cluster</name>
        <dbReference type="ChEBI" id="CHEBI:49883"/>
    </cofactor>
</comment>
<comment type="caution">
    <text evidence="8">The sequence shown here is derived from an EMBL/GenBank/DDBJ whole genome shotgun (WGS) entry which is preliminary data.</text>
</comment>
<evidence type="ECO:0000259" key="6">
    <source>
        <dbReference type="PROSITE" id="PS51918"/>
    </source>
</evidence>
<dbReference type="InterPro" id="IPR051198">
    <property type="entry name" value="BchE-like"/>
</dbReference>
<proteinExistence type="predicted"/>
<dbReference type="PROSITE" id="PS51918">
    <property type="entry name" value="RADICAL_SAM"/>
    <property type="match status" value="1"/>
</dbReference>
<dbReference type="GO" id="GO:0046872">
    <property type="term" value="F:metal ion binding"/>
    <property type="evidence" value="ECO:0007669"/>
    <property type="project" value="UniProtKB-KW"/>
</dbReference>
<dbReference type="Pfam" id="PF04055">
    <property type="entry name" value="Radical_SAM"/>
    <property type="match status" value="1"/>
</dbReference>
<keyword evidence="5" id="KW-0411">Iron-sulfur</keyword>
<dbReference type="EMBL" id="BLAU01000001">
    <property type="protein sequence ID" value="GET22281.1"/>
    <property type="molecule type" value="Genomic_DNA"/>
</dbReference>
<dbReference type="Proteomes" id="UP000396862">
    <property type="component" value="Unassembled WGS sequence"/>
</dbReference>
<keyword evidence="2" id="KW-0949">S-adenosyl-L-methionine</keyword>
<sequence>MKVLLVNPQCADTFWSFKYALRFISRKVANPPLGLLTVSALLPGAWEKRVVDMNGTSLREDDVGWADLVFIGAMDIQRHSVKHVIRMCQKQNKKMVAGGPLFTSEPEEWDMIDFLVLNEAEITLPWFLNDWEQGTPKHLYQTDEFPSLALSPVPDYYLLNLKKYATLSLQYSRGCPFDCEFCDITALFGRKVRTKSAEQVLTELESLYSLGYRGNIFFVDDNFIGNKAKLKRELLPKLIAWTKERNYPFRFNTEASINLADDEELMSLMVQAGFESVFVGIETPEQESLAGCNKMQNTARNMVEDIRKMQRFGLQVSGGFIVGFDQDSPSVFQRQIEFIQQSGIVTAMVGLLNAQKKTKLYQRLKDEERLLDVSSGNNTDFSMNFIPRMNLDFLLDGYRQVLKEIYSYKPYYQRVRHFLRNYKTGLHTRRKMTFANVKALIRSMFVLGVLKQGQFYYWRLFVWTIFHCPENFAEAITLAIYGYHFRKIYSIA</sequence>
<reference evidence="7 10" key="2">
    <citation type="submission" date="2019-10" db="EMBL/GenBank/DDBJ databases">
        <title>Prolixibacter strains distinguished by the presence of nitrate reductase genes were adept at nitrate-dependent anaerobic corrosion of metallic iron and carbon steel.</title>
        <authorList>
            <person name="Iino T."/>
            <person name="Shono N."/>
            <person name="Ito K."/>
            <person name="Nakamura R."/>
            <person name="Sueoka K."/>
            <person name="Harayama S."/>
            <person name="Ohkuma M."/>
        </authorList>
    </citation>
    <scope>NUCLEOTIDE SEQUENCE [LARGE SCALE GENOMIC DNA]</scope>
    <source>
        <strain evidence="7 10">MIC1-1</strain>
    </source>
</reference>
<feature type="domain" description="Radical SAM core" evidence="6">
    <location>
        <begin position="159"/>
        <end position="392"/>
    </location>
</feature>
<dbReference type="InterPro" id="IPR034466">
    <property type="entry name" value="Methyltransferase_Class_B"/>
</dbReference>
<keyword evidence="4" id="KW-0408">Iron</keyword>
<evidence type="ECO:0000313" key="7">
    <source>
        <dbReference type="EMBL" id="GET22281.1"/>
    </source>
</evidence>
<evidence type="ECO:0000313" key="10">
    <source>
        <dbReference type="Proteomes" id="UP000396862"/>
    </source>
</evidence>
<dbReference type="SFLD" id="SFLDF00303">
    <property type="entry name" value="hopanoid_C2-methyltransferase"/>
    <property type="match status" value="1"/>
</dbReference>
<dbReference type="AlphaFoldDB" id="A0A2P8C7E6"/>
<protein>
    <submittedName>
        <fullName evidence="7">B12-binding domain-containing radical SAM protein</fullName>
    </submittedName>
    <submittedName>
        <fullName evidence="8">Radical SAM superfamily enzyme YgiQ (UPF0313 family)</fullName>
    </submittedName>
</protein>
<gene>
    <name evidence="8" type="ORF">CLV93_11211</name>
    <name evidence="7" type="ORF">JCM18694_25270</name>
</gene>
<dbReference type="OrthoDB" id="9801424at2"/>
<keyword evidence="10" id="KW-1185">Reference proteome</keyword>
<evidence type="ECO:0000256" key="2">
    <source>
        <dbReference type="ARBA" id="ARBA00022691"/>
    </source>
</evidence>
<dbReference type="SFLD" id="SFLDG01082">
    <property type="entry name" value="B12-binding_domain_containing"/>
    <property type="match status" value="1"/>
</dbReference>
<dbReference type="RefSeq" id="WP_106543483.1">
    <property type="nucleotide sequence ID" value="NZ_BLAU01000001.1"/>
</dbReference>
<dbReference type="InterPro" id="IPR025274">
    <property type="entry name" value="DUF4070"/>
</dbReference>
<dbReference type="InterPro" id="IPR006638">
    <property type="entry name" value="Elp3/MiaA/NifB-like_rSAM"/>
</dbReference>
<dbReference type="Pfam" id="PF13282">
    <property type="entry name" value="DUF4070"/>
    <property type="match status" value="1"/>
</dbReference>
<dbReference type="InterPro" id="IPR007197">
    <property type="entry name" value="rSAM"/>
</dbReference>
<evidence type="ECO:0000256" key="4">
    <source>
        <dbReference type="ARBA" id="ARBA00023004"/>
    </source>
</evidence>
<dbReference type="SMART" id="SM00729">
    <property type="entry name" value="Elp3"/>
    <property type="match status" value="1"/>
</dbReference>
<dbReference type="InterPro" id="IPR034530">
    <property type="entry name" value="HpnP-like"/>
</dbReference>
<dbReference type="PANTHER" id="PTHR43409">
    <property type="entry name" value="ANAEROBIC MAGNESIUM-PROTOPORPHYRIN IX MONOMETHYL ESTER CYCLASE-RELATED"/>
    <property type="match status" value="1"/>
</dbReference>